<evidence type="ECO:0000313" key="1">
    <source>
        <dbReference type="EMBL" id="CAG8844646.1"/>
    </source>
</evidence>
<feature type="non-terminal residue" evidence="1">
    <location>
        <position position="250"/>
    </location>
</feature>
<dbReference type="Proteomes" id="UP000789901">
    <property type="component" value="Unassembled WGS sequence"/>
</dbReference>
<evidence type="ECO:0000313" key="2">
    <source>
        <dbReference type="Proteomes" id="UP000789901"/>
    </source>
</evidence>
<gene>
    <name evidence="1" type="ORF">GMARGA_LOCUS37211</name>
</gene>
<reference evidence="1 2" key="1">
    <citation type="submission" date="2021-06" db="EMBL/GenBank/DDBJ databases">
        <authorList>
            <person name="Kallberg Y."/>
            <person name="Tangrot J."/>
            <person name="Rosling A."/>
        </authorList>
    </citation>
    <scope>NUCLEOTIDE SEQUENCE [LARGE SCALE GENOMIC DNA]</scope>
    <source>
        <strain evidence="1 2">120-4 pot B 10/14</strain>
    </source>
</reference>
<accession>A0ABN7X077</accession>
<name>A0ABN7X077_GIGMA</name>
<sequence>SFFNSVRSHGLNPTYFYTDKDFAKINAAKEAWPNTDIQLCQWHIDYDAEERYVIDLNCWICSCPSLLHSRFLICKYLIHCAIEKAKLDNPEGIRLVYKNFKRRTNYPFLIWDGSEPNETFFIPNLDLQQLSSMAQSGMIQSNMAQSSMTQSDIVQFSIVISVDDNGDRVDPNLYQQCETKVVELEYLVNHLREELSNKNLRHNENLKTFSYLNFEKDSNSNNSQKLTIRSATKLPQIKDLTLSVLDSSYN</sequence>
<proteinExistence type="predicted"/>
<organism evidence="1 2">
    <name type="scientific">Gigaspora margarita</name>
    <dbReference type="NCBI Taxonomy" id="4874"/>
    <lineage>
        <taxon>Eukaryota</taxon>
        <taxon>Fungi</taxon>
        <taxon>Fungi incertae sedis</taxon>
        <taxon>Mucoromycota</taxon>
        <taxon>Glomeromycotina</taxon>
        <taxon>Glomeromycetes</taxon>
        <taxon>Diversisporales</taxon>
        <taxon>Gigasporaceae</taxon>
        <taxon>Gigaspora</taxon>
    </lineage>
</organism>
<keyword evidence="2" id="KW-1185">Reference proteome</keyword>
<comment type="caution">
    <text evidence="1">The sequence shown here is derived from an EMBL/GenBank/DDBJ whole genome shotgun (WGS) entry which is preliminary data.</text>
</comment>
<protein>
    <submittedName>
        <fullName evidence="1">9497_t:CDS:1</fullName>
    </submittedName>
</protein>
<dbReference type="EMBL" id="CAJVQB010076669">
    <property type="protein sequence ID" value="CAG8844646.1"/>
    <property type="molecule type" value="Genomic_DNA"/>
</dbReference>
<feature type="non-terminal residue" evidence="1">
    <location>
        <position position="1"/>
    </location>
</feature>